<keyword evidence="1" id="KW-0863">Zinc-finger</keyword>
<dbReference type="OrthoDB" id="46529at2759"/>
<comment type="caution">
    <text evidence="3">The sequence shown here is derived from an EMBL/GenBank/DDBJ whole genome shotgun (WGS) entry which is preliminary data.</text>
</comment>
<keyword evidence="1" id="KW-0862">Zinc</keyword>
<dbReference type="EMBL" id="QJNU01000392">
    <property type="protein sequence ID" value="RYP00364.1"/>
    <property type="molecule type" value="Genomic_DNA"/>
</dbReference>
<dbReference type="STRING" id="155417.A0A4Q4T7M3"/>
<keyword evidence="4" id="KW-1185">Reference proteome</keyword>
<dbReference type="SMART" id="SM00184">
    <property type="entry name" value="RING"/>
    <property type="match status" value="1"/>
</dbReference>
<organism evidence="3 4">
    <name type="scientific">Monosporascus ibericus</name>
    <dbReference type="NCBI Taxonomy" id="155417"/>
    <lineage>
        <taxon>Eukaryota</taxon>
        <taxon>Fungi</taxon>
        <taxon>Dikarya</taxon>
        <taxon>Ascomycota</taxon>
        <taxon>Pezizomycotina</taxon>
        <taxon>Sordariomycetes</taxon>
        <taxon>Xylariomycetidae</taxon>
        <taxon>Xylariales</taxon>
        <taxon>Xylariales incertae sedis</taxon>
        <taxon>Monosporascus</taxon>
    </lineage>
</organism>
<protein>
    <recommendedName>
        <fullName evidence="2">RING-type domain-containing protein</fullName>
    </recommendedName>
</protein>
<gene>
    <name evidence="3" type="ORF">DL764_006536</name>
</gene>
<proteinExistence type="predicted"/>
<dbReference type="PROSITE" id="PS50089">
    <property type="entry name" value="ZF_RING_2"/>
    <property type="match status" value="1"/>
</dbReference>
<keyword evidence="1" id="KW-0479">Metal-binding</keyword>
<sequence length="257" mass="27629">MTTCKVCEDPLTLQVEDEETEQLQSVPDDLQLPCGCHFHWQCLLDQSTEVAISLKCPSCGTQLAANAAGPSATNPFPHSSPNVSIPARYTSEGGVDENLDILPTITEEAYLAANPEARPARAYHVMCAEGDVEGIIELLRDAEQGDGEEPAMAAPQLIRYQDPLANMKSGLHLAMERGQEEVVWLLLWMASTLPAHAFPEAAVQAAQAVGIQRLDTSPPEDIRALRDGRGRSAEDIAAEMDGVWAALLQAGVLHPGV</sequence>
<name>A0A4Q4T7M3_9PEZI</name>
<reference evidence="3 4" key="1">
    <citation type="submission" date="2018-06" db="EMBL/GenBank/DDBJ databases">
        <title>Complete Genomes of Monosporascus.</title>
        <authorList>
            <person name="Robinson A.J."/>
            <person name="Natvig D.O."/>
        </authorList>
    </citation>
    <scope>NUCLEOTIDE SEQUENCE [LARGE SCALE GENOMIC DNA]</scope>
    <source>
        <strain evidence="3 4">CBS 110550</strain>
    </source>
</reference>
<accession>A0A4Q4T7M3</accession>
<dbReference type="GO" id="GO:0008270">
    <property type="term" value="F:zinc ion binding"/>
    <property type="evidence" value="ECO:0007669"/>
    <property type="project" value="UniProtKB-KW"/>
</dbReference>
<feature type="domain" description="RING-type" evidence="2">
    <location>
        <begin position="4"/>
        <end position="59"/>
    </location>
</feature>
<evidence type="ECO:0000259" key="2">
    <source>
        <dbReference type="PROSITE" id="PS50089"/>
    </source>
</evidence>
<dbReference type="Proteomes" id="UP000293360">
    <property type="component" value="Unassembled WGS sequence"/>
</dbReference>
<evidence type="ECO:0000256" key="1">
    <source>
        <dbReference type="PROSITE-ProRule" id="PRU00175"/>
    </source>
</evidence>
<evidence type="ECO:0000313" key="4">
    <source>
        <dbReference type="Proteomes" id="UP000293360"/>
    </source>
</evidence>
<dbReference type="InterPro" id="IPR001841">
    <property type="entry name" value="Znf_RING"/>
</dbReference>
<dbReference type="AlphaFoldDB" id="A0A4Q4T7M3"/>
<evidence type="ECO:0000313" key="3">
    <source>
        <dbReference type="EMBL" id="RYP00364.1"/>
    </source>
</evidence>